<keyword evidence="4" id="KW-0853">WD repeat</keyword>
<dbReference type="FunFam" id="2.130.10.10:FF:000298">
    <property type="entry name" value="Intraflagellar transport 80 homolog (Chlamydomonas)"/>
    <property type="match status" value="1"/>
</dbReference>
<keyword evidence="2" id="KW-0969">Cilium</keyword>
<accession>A0A226E5U0</accession>
<organism evidence="8 9">
    <name type="scientific">Folsomia candida</name>
    <name type="common">Springtail</name>
    <dbReference type="NCBI Taxonomy" id="158441"/>
    <lineage>
        <taxon>Eukaryota</taxon>
        <taxon>Metazoa</taxon>
        <taxon>Ecdysozoa</taxon>
        <taxon>Arthropoda</taxon>
        <taxon>Hexapoda</taxon>
        <taxon>Collembola</taxon>
        <taxon>Entomobryomorpha</taxon>
        <taxon>Isotomoidea</taxon>
        <taxon>Isotomidae</taxon>
        <taxon>Proisotominae</taxon>
        <taxon>Folsomia</taxon>
    </lineage>
</organism>
<dbReference type="SUPFAM" id="SSF50978">
    <property type="entry name" value="WD40 repeat-like"/>
    <property type="match status" value="1"/>
</dbReference>
<feature type="repeat" description="WD" evidence="4">
    <location>
        <begin position="189"/>
        <end position="221"/>
    </location>
</feature>
<keyword evidence="9" id="KW-1185">Reference proteome</keyword>
<dbReference type="SMART" id="SM00320">
    <property type="entry name" value="WD40"/>
    <property type="match status" value="4"/>
</dbReference>
<dbReference type="AlphaFoldDB" id="A0A226E5U0"/>
<dbReference type="PROSITE" id="PS50082">
    <property type="entry name" value="WD_REPEATS_2"/>
    <property type="match status" value="2"/>
</dbReference>
<evidence type="ECO:0000256" key="3">
    <source>
        <dbReference type="ARBA" id="ARBA00023273"/>
    </source>
</evidence>
<dbReference type="Pfam" id="PF00400">
    <property type="entry name" value="WD40"/>
    <property type="match status" value="2"/>
</dbReference>
<evidence type="ECO:0000259" key="6">
    <source>
        <dbReference type="Pfam" id="PF23335"/>
    </source>
</evidence>
<dbReference type="InterPro" id="IPR011047">
    <property type="entry name" value="Quinoprotein_ADH-like_sf"/>
</dbReference>
<dbReference type="OrthoDB" id="408728at2759"/>
<dbReference type="SUPFAM" id="SSF50998">
    <property type="entry name" value="Quinoprotein alcohol dehydrogenase-like"/>
    <property type="match status" value="1"/>
</dbReference>
<comment type="caution">
    <text evidence="8">The sequence shown here is derived from an EMBL/GenBank/DDBJ whole genome shotgun (WGS) entry which is preliminary data.</text>
</comment>
<feature type="domain" description="IFT80/172/WDR35 TPR" evidence="7">
    <location>
        <begin position="621"/>
        <end position="748"/>
    </location>
</feature>
<dbReference type="InterPro" id="IPR015943">
    <property type="entry name" value="WD40/YVTN_repeat-like_dom_sf"/>
</dbReference>
<evidence type="ECO:0000256" key="5">
    <source>
        <dbReference type="SAM" id="MobiDB-lite"/>
    </source>
</evidence>
<dbReference type="InterPro" id="IPR001680">
    <property type="entry name" value="WD40_rpt"/>
</dbReference>
<dbReference type="STRING" id="158441.A0A226E5U0"/>
<dbReference type="InterPro" id="IPR056157">
    <property type="entry name" value="TPR_IFT80_172_dom"/>
</dbReference>
<dbReference type="PANTHER" id="PTHR24098:SF0">
    <property type="entry name" value="OUTER SEGMENT 5"/>
    <property type="match status" value="1"/>
</dbReference>
<feature type="compositionally biased region" description="Polar residues" evidence="5">
    <location>
        <begin position="783"/>
        <end position="797"/>
    </location>
</feature>
<sequence>MKLKLTLDNKPKHSDVATGVAWSTADTIFSLGDDHQLLQWNLAKNETTKVTDVSSELFPTGMQWPPKNGLVGGVGGNVRKGTELLLVTAADGHFHLLGRGGRAEKSVQAHKGAVLCGQWNWDGSELLTSGEDGCLRIWSRSGMLRSTLAQAPEPIYAAAWAPDNLAVIYAIGPSLVIKPTVPNTKTVQWKGHEGVILCLSWSPTSKLIVSGGEDCRYKVWDSMGRSLFSSGLHNHPITSVAWAPGGDLFSVGSFNILRVCDRYGWSHCLEKLKTGSIYSMHWGADSTQFGCATSSGHVFLASVIERAVSWGTYEAVLKARRTVVVTEFSGNTQDRLEFRDRVIKMSMDYGYLVCVTISQLYIYNVNNVNTPMVTELRENNSISLILQAPNHFVLCGGLSVTIWNYDGKQIGTVKWGGMRGEMMNRENVTTSTDVVAFIDHSDPKVVRLFDTSSGKPLPELKMKSDLKQIALARDNYPGSTERQLAILDNNLDLITVVIRKFGAPVEPQRLTTMVSSLTWHNQAPMLAVIRDGRLRIYYFPQILYVDGALLDYTWEDRDLADLGRQPEILTYESNRVSIRKPDGVLIVGTASPFMAHLHQHAMLGKFPEARRICRYVNSKLVWGVMAGLASWKQDLSLAEICYSELQLYDKVMFVQDIKENGADEPTRNALLAILSGNVQEAENILMHSGRIENAIELNVNCCKWDRAIELSTKHNLLLNLVLSARKEYLEEINAKESNQLYIDMAKKHPSAGKSKRSTQNKKKKSAGTEQRQAPQMEEDPSNPVASTSKASIIHSSNIGGGDAGLRPKSKPHPVEPRSLSPDPADEDLEMELQLKGKFKELELEQDFY</sequence>
<feature type="region of interest" description="Disordered" evidence="5">
    <location>
        <begin position="747"/>
        <end position="828"/>
    </location>
</feature>
<dbReference type="Proteomes" id="UP000198287">
    <property type="component" value="Unassembled WGS sequence"/>
</dbReference>
<dbReference type="Pfam" id="PF23387">
    <property type="entry name" value="TPR_IFT80_172"/>
    <property type="match status" value="1"/>
</dbReference>
<keyword evidence="3" id="KW-0966">Cell projection</keyword>
<dbReference type="GO" id="GO:0060271">
    <property type="term" value="P:cilium assembly"/>
    <property type="evidence" value="ECO:0007669"/>
    <property type="project" value="TreeGrafter"/>
</dbReference>
<dbReference type="InterPro" id="IPR036322">
    <property type="entry name" value="WD40_repeat_dom_sf"/>
</dbReference>
<evidence type="ECO:0000256" key="2">
    <source>
        <dbReference type="ARBA" id="ARBA00023069"/>
    </source>
</evidence>
<evidence type="ECO:0000313" key="8">
    <source>
        <dbReference type="EMBL" id="OXA52337.1"/>
    </source>
</evidence>
<dbReference type="Gene3D" id="1.25.40.470">
    <property type="match status" value="1"/>
</dbReference>
<feature type="repeat" description="WD" evidence="4">
    <location>
        <begin position="107"/>
        <end position="139"/>
    </location>
</feature>
<gene>
    <name evidence="8" type="ORF">Fcan01_13764</name>
</gene>
<dbReference type="InterPro" id="IPR056456">
    <property type="entry name" value="Beta-prop_IFT80_2nd"/>
</dbReference>
<feature type="compositionally biased region" description="Basic residues" evidence="5">
    <location>
        <begin position="747"/>
        <end position="765"/>
    </location>
</feature>
<proteinExistence type="predicted"/>
<comment type="subcellular location">
    <subcellularLocation>
        <location evidence="1">Cell projection</location>
        <location evidence="1">Cilium</location>
    </subcellularLocation>
</comment>
<dbReference type="Gene3D" id="2.130.10.10">
    <property type="entry name" value="YVTN repeat-like/Quinoprotein amine dehydrogenase"/>
    <property type="match status" value="2"/>
</dbReference>
<dbReference type="GO" id="GO:0005929">
    <property type="term" value="C:cilium"/>
    <property type="evidence" value="ECO:0007669"/>
    <property type="project" value="UniProtKB-SubCell"/>
</dbReference>
<dbReference type="PANTHER" id="PTHR24098">
    <property type="entry name" value="OUTER SEGMENT 5"/>
    <property type="match status" value="1"/>
</dbReference>
<evidence type="ECO:0000256" key="4">
    <source>
        <dbReference type="PROSITE-ProRule" id="PRU00221"/>
    </source>
</evidence>
<evidence type="ECO:0000259" key="7">
    <source>
        <dbReference type="Pfam" id="PF23387"/>
    </source>
</evidence>
<reference evidence="8 9" key="1">
    <citation type="submission" date="2015-12" db="EMBL/GenBank/DDBJ databases">
        <title>The genome of Folsomia candida.</title>
        <authorList>
            <person name="Faddeeva A."/>
            <person name="Derks M.F."/>
            <person name="Anvar Y."/>
            <person name="Smit S."/>
            <person name="Van Straalen N."/>
            <person name="Roelofs D."/>
        </authorList>
    </citation>
    <scope>NUCLEOTIDE SEQUENCE [LARGE SCALE GENOMIC DNA]</scope>
    <source>
        <strain evidence="8 9">VU population</strain>
        <tissue evidence="8">Whole body</tissue>
    </source>
</reference>
<dbReference type="OMA" id="WDAQGAN"/>
<evidence type="ECO:0000256" key="1">
    <source>
        <dbReference type="ARBA" id="ARBA00004138"/>
    </source>
</evidence>
<evidence type="ECO:0000313" key="9">
    <source>
        <dbReference type="Proteomes" id="UP000198287"/>
    </source>
</evidence>
<dbReference type="GO" id="GO:0030992">
    <property type="term" value="C:intraciliary transport particle B"/>
    <property type="evidence" value="ECO:0007669"/>
    <property type="project" value="TreeGrafter"/>
</dbReference>
<dbReference type="Pfam" id="PF23335">
    <property type="entry name" value="Beta-prop_IFT80_2nd"/>
    <property type="match status" value="1"/>
</dbReference>
<name>A0A226E5U0_FOLCA</name>
<feature type="domain" description="IFT80 second beta-propeller" evidence="6">
    <location>
        <begin position="305"/>
        <end position="593"/>
    </location>
</feature>
<protein>
    <submittedName>
        <fullName evidence="8">Intraflagellar transport protein 80</fullName>
    </submittedName>
</protein>
<keyword evidence="8" id="KW-0282">Flagellum</keyword>
<dbReference type="PROSITE" id="PS50294">
    <property type="entry name" value="WD_REPEATS_REGION"/>
    <property type="match status" value="2"/>
</dbReference>
<dbReference type="EMBL" id="LNIX01000007">
    <property type="protein sequence ID" value="OXA52337.1"/>
    <property type="molecule type" value="Genomic_DNA"/>
</dbReference>